<dbReference type="PROSITE" id="PS51751">
    <property type="entry name" value="EXPERA"/>
    <property type="match status" value="1"/>
</dbReference>
<comment type="caution">
    <text evidence="9">The sequence shown here is derived from an EMBL/GenBank/DDBJ whole genome shotgun (WGS) entry which is preliminary data.</text>
</comment>
<evidence type="ECO:0000256" key="1">
    <source>
        <dbReference type="ARBA" id="ARBA00004141"/>
    </source>
</evidence>
<evidence type="ECO:0000313" key="10">
    <source>
        <dbReference type="Proteomes" id="UP001215712"/>
    </source>
</evidence>
<dbReference type="AlphaFoldDB" id="A0AAD6HMR6"/>
<proteinExistence type="inferred from homology"/>
<reference evidence="9" key="2">
    <citation type="submission" date="2023-01" db="EMBL/GenBank/DDBJ databases">
        <authorList>
            <person name="Petersen C."/>
        </authorList>
    </citation>
    <scope>NUCLEOTIDE SEQUENCE</scope>
    <source>
        <strain evidence="9">IBT 17514</strain>
    </source>
</reference>
<dbReference type="PANTHER" id="PTHR14207:SF1">
    <property type="entry name" value="EMOPAMIL-BINDING PROTEIN-LIKE"/>
    <property type="match status" value="1"/>
</dbReference>
<evidence type="ECO:0000256" key="4">
    <source>
        <dbReference type="ARBA" id="ARBA00022989"/>
    </source>
</evidence>
<keyword evidence="10" id="KW-1185">Reference proteome</keyword>
<evidence type="ECO:0000256" key="6">
    <source>
        <dbReference type="PROSITE-ProRule" id="PRU01087"/>
    </source>
</evidence>
<dbReference type="Pfam" id="PF05241">
    <property type="entry name" value="EBP"/>
    <property type="match status" value="1"/>
</dbReference>
<dbReference type="EMBL" id="JAQJAN010000006">
    <property type="protein sequence ID" value="KAJ5727689.1"/>
    <property type="molecule type" value="Genomic_DNA"/>
</dbReference>
<dbReference type="InterPro" id="IPR033118">
    <property type="entry name" value="EXPERA"/>
</dbReference>
<feature type="transmembrane region" description="Helical" evidence="7">
    <location>
        <begin position="162"/>
        <end position="179"/>
    </location>
</feature>
<dbReference type="Proteomes" id="UP001215712">
    <property type="component" value="Unassembled WGS sequence"/>
</dbReference>
<evidence type="ECO:0000256" key="3">
    <source>
        <dbReference type="ARBA" id="ARBA00022692"/>
    </source>
</evidence>
<feature type="transmembrane region" description="Helical" evidence="7">
    <location>
        <begin position="119"/>
        <end position="141"/>
    </location>
</feature>
<organism evidence="9 10">
    <name type="scientific">Penicillium malachiteum</name>
    <dbReference type="NCBI Taxonomy" id="1324776"/>
    <lineage>
        <taxon>Eukaryota</taxon>
        <taxon>Fungi</taxon>
        <taxon>Dikarya</taxon>
        <taxon>Ascomycota</taxon>
        <taxon>Pezizomycotina</taxon>
        <taxon>Eurotiomycetes</taxon>
        <taxon>Eurotiomycetidae</taxon>
        <taxon>Eurotiales</taxon>
        <taxon>Aspergillaceae</taxon>
        <taxon>Penicillium</taxon>
    </lineage>
</organism>
<dbReference type="InterPro" id="IPR007905">
    <property type="entry name" value="EBP"/>
</dbReference>
<feature type="transmembrane region" description="Helical" evidence="7">
    <location>
        <begin position="42"/>
        <end position="64"/>
    </location>
</feature>
<dbReference type="GO" id="GO:0016020">
    <property type="term" value="C:membrane"/>
    <property type="evidence" value="ECO:0007669"/>
    <property type="project" value="UniProtKB-SubCell"/>
</dbReference>
<dbReference type="GO" id="GO:0016125">
    <property type="term" value="P:sterol metabolic process"/>
    <property type="evidence" value="ECO:0007669"/>
    <property type="project" value="InterPro"/>
</dbReference>
<evidence type="ECO:0000256" key="5">
    <source>
        <dbReference type="ARBA" id="ARBA00023136"/>
    </source>
</evidence>
<evidence type="ECO:0000256" key="7">
    <source>
        <dbReference type="SAM" id="Phobius"/>
    </source>
</evidence>
<comment type="similarity">
    <text evidence="2">Belongs to the EBP family.</text>
</comment>
<keyword evidence="3 6" id="KW-0812">Transmembrane</keyword>
<evidence type="ECO:0000313" key="9">
    <source>
        <dbReference type="EMBL" id="KAJ5727689.1"/>
    </source>
</evidence>
<reference evidence="9" key="1">
    <citation type="journal article" date="2023" name="IMA Fungus">
        <title>Comparative genomic study of the Penicillium genus elucidates a diverse pangenome and 15 lateral gene transfer events.</title>
        <authorList>
            <person name="Petersen C."/>
            <person name="Sorensen T."/>
            <person name="Nielsen M.R."/>
            <person name="Sondergaard T.E."/>
            <person name="Sorensen J.L."/>
            <person name="Fitzpatrick D.A."/>
            <person name="Frisvad J.C."/>
            <person name="Nielsen K.L."/>
        </authorList>
    </citation>
    <scope>NUCLEOTIDE SEQUENCE</scope>
    <source>
        <strain evidence="9">IBT 17514</strain>
    </source>
</reference>
<dbReference type="GO" id="GO:0047750">
    <property type="term" value="F:cholestenol delta-isomerase activity"/>
    <property type="evidence" value="ECO:0007669"/>
    <property type="project" value="InterPro"/>
</dbReference>
<feature type="transmembrane region" description="Helical" evidence="7">
    <location>
        <begin position="199"/>
        <end position="221"/>
    </location>
</feature>
<gene>
    <name evidence="9" type="ORF">N7493_005509</name>
</gene>
<feature type="domain" description="EXPERA" evidence="8">
    <location>
        <begin position="40"/>
        <end position="220"/>
    </location>
</feature>
<keyword evidence="5 6" id="KW-0472">Membrane</keyword>
<protein>
    <recommendedName>
        <fullName evidence="8">EXPERA domain-containing protein</fullName>
    </recommendedName>
</protein>
<feature type="transmembrane region" description="Helical" evidence="7">
    <location>
        <begin position="12"/>
        <end position="30"/>
    </location>
</feature>
<comment type="subcellular location">
    <subcellularLocation>
        <location evidence="1">Membrane</location>
        <topology evidence="1">Multi-pass membrane protein</topology>
    </subcellularLocation>
</comment>
<evidence type="ECO:0000256" key="2">
    <source>
        <dbReference type="ARBA" id="ARBA00008337"/>
    </source>
</evidence>
<sequence length="246" mass="27995">MASEPFVLDLPTVLSVAFSLSFMPIAYYLADYLVPRANSRNRLLFIWHAYDALTHLFIEGSFLYECFFSYTTVAGIHSTDPSFLNRPDRIYGPAYGTGPSARLWQEYAKADRRWAGADITVVSLELLTVFLGGPAAIYICYLIVKSANNKIGAQARGKAKSLLWFVSTILATAELYGGFMTFAPEWLTGSSQLATDNPVYLWFYLFFFNTLWVFVPIWVLVEAKKELQAAFTIKEERSERTERKRH</sequence>
<keyword evidence="4 6" id="KW-1133">Transmembrane helix</keyword>
<accession>A0AAD6HMR6</accession>
<name>A0AAD6HMR6_9EURO</name>
<dbReference type="PANTHER" id="PTHR14207">
    <property type="entry name" value="STEROL ISOMERASE"/>
    <property type="match status" value="1"/>
</dbReference>
<evidence type="ECO:0000259" key="8">
    <source>
        <dbReference type="PROSITE" id="PS51751"/>
    </source>
</evidence>
<dbReference type="GO" id="GO:0005783">
    <property type="term" value="C:endoplasmic reticulum"/>
    <property type="evidence" value="ECO:0007669"/>
    <property type="project" value="TreeGrafter"/>
</dbReference>